<name>A0A494XWD8_9BACL</name>
<gene>
    <name evidence="3" type="ORF">D7Z26_11430</name>
</gene>
<dbReference type="SUPFAM" id="SSF89550">
    <property type="entry name" value="PHP domain-like"/>
    <property type="match status" value="1"/>
</dbReference>
<evidence type="ECO:0000313" key="3">
    <source>
        <dbReference type="EMBL" id="RKP53994.1"/>
    </source>
</evidence>
<dbReference type="OrthoDB" id="9801679at2"/>
<feature type="domain" description="SLH" evidence="2">
    <location>
        <begin position="2097"/>
        <end position="2154"/>
    </location>
</feature>
<dbReference type="InterPro" id="IPR001119">
    <property type="entry name" value="SLH_dom"/>
</dbReference>
<dbReference type="EMBL" id="RBZM01000005">
    <property type="protein sequence ID" value="RKP53994.1"/>
    <property type="molecule type" value="Genomic_DNA"/>
</dbReference>
<dbReference type="InterPro" id="IPR051465">
    <property type="entry name" value="Cell_Envelope_Struct_Comp"/>
</dbReference>
<dbReference type="InterPro" id="IPR022038">
    <property type="entry name" value="Ig-like_bact"/>
</dbReference>
<accession>A0A494XWD8</accession>
<protein>
    <recommendedName>
        <fullName evidence="2">SLH domain-containing protein</fullName>
    </recommendedName>
</protein>
<dbReference type="Pfam" id="PF13287">
    <property type="entry name" value="Fn3_assoc"/>
    <property type="match status" value="1"/>
</dbReference>
<reference evidence="3 4" key="1">
    <citation type="submission" date="2018-10" db="EMBL/GenBank/DDBJ databases">
        <title>Cohnella sp. M2MS4P-1, whole genome shotgun sequence.</title>
        <authorList>
            <person name="Tuo L."/>
        </authorList>
    </citation>
    <scope>NUCLEOTIDE SEQUENCE [LARGE SCALE GENOMIC DNA]</scope>
    <source>
        <strain evidence="3 4">M2MS4P-1</strain>
    </source>
</reference>
<keyword evidence="1" id="KW-0732">Signal</keyword>
<feature type="signal peptide" evidence="1">
    <location>
        <begin position="1"/>
        <end position="33"/>
    </location>
</feature>
<dbReference type="Pfam" id="PF00395">
    <property type="entry name" value="SLH"/>
    <property type="match status" value="3"/>
</dbReference>
<feature type="domain" description="SLH" evidence="2">
    <location>
        <begin position="2219"/>
        <end position="2272"/>
    </location>
</feature>
<evidence type="ECO:0000256" key="1">
    <source>
        <dbReference type="SAM" id="SignalP"/>
    </source>
</evidence>
<keyword evidence="4" id="KW-1185">Reference proteome</keyword>
<dbReference type="Pfam" id="PF07523">
    <property type="entry name" value="Big_3"/>
    <property type="match status" value="4"/>
</dbReference>
<feature type="chain" id="PRO_5038425314" description="SLH domain-containing protein" evidence="1">
    <location>
        <begin position="34"/>
        <end position="2272"/>
    </location>
</feature>
<dbReference type="PANTHER" id="PTHR43308">
    <property type="entry name" value="OUTER MEMBRANE PROTEIN ALPHA-RELATED"/>
    <property type="match status" value="1"/>
</dbReference>
<comment type="caution">
    <text evidence="3">The sequence shown here is derived from an EMBL/GenBank/DDBJ whole genome shotgun (WGS) entry which is preliminary data.</text>
</comment>
<dbReference type="Proteomes" id="UP000282076">
    <property type="component" value="Unassembled WGS sequence"/>
</dbReference>
<dbReference type="PROSITE" id="PS51272">
    <property type="entry name" value="SLH"/>
    <property type="match status" value="3"/>
</dbReference>
<dbReference type="RefSeq" id="WP_120976971.1">
    <property type="nucleotide sequence ID" value="NZ_RBZM01000005.1"/>
</dbReference>
<evidence type="ECO:0000313" key="4">
    <source>
        <dbReference type="Proteomes" id="UP000282076"/>
    </source>
</evidence>
<feature type="domain" description="SLH" evidence="2">
    <location>
        <begin position="2155"/>
        <end position="2218"/>
    </location>
</feature>
<dbReference type="InterPro" id="IPR026876">
    <property type="entry name" value="Fn3_assoc_repeat"/>
</dbReference>
<dbReference type="InterPro" id="IPR016195">
    <property type="entry name" value="Pol/histidinol_Pase-like"/>
</dbReference>
<proteinExistence type="predicted"/>
<dbReference type="Gene3D" id="3.20.20.140">
    <property type="entry name" value="Metal-dependent hydrolases"/>
    <property type="match status" value="1"/>
</dbReference>
<dbReference type="PANTHER" id="PTHR43308:SF5">
    <property type="entry name" value="S-LAYER PROTEIN _ PEPTIDOGLYCAN ENDO-BETA-N-ACETYLGLUCOSAMINIDASE"/>
    <property type="match status" value="1"/>
</dbReference>
<evidence type="ECO:0000259" key="2">
    <source>
        <dbReference type="PROSITE" id="PS51272"/>
    </source>
</evidence>
<dbReference type="Gene3D" id="2.60.40.3630">
    <property type="match status" value="4"/>
</dbReference>
<organism evidence="3 4">
    <name type="scientific">Cohnella endophytica</name>
    <dbReference type="NCBI Taxonomy" id="2419778"/>
    <lineage>
        <taxon>Bacteria</taxon>
        <taxon>Bacillati</taxon>
        <taxon>Bacillota</taxon>
        <taxon>Bacilli</taxon>
        <taxon>Bacillales</taxon>
        <taxon>Paenibacillaceae</taxon>
        <taxon>Cohnella</taxon>
    </lineage>
</organism>
<sequence length="2272" mass="238349">MRSFKKSLISIVMSFSLVLSSILPILPAATVSAAIDVNKSVENPPQTTVGKTDVATWSYTTAGQVTSANGTFGATSGYFMTAPDSSQSTLQLFISNTQKTSGFTYGSSSINYAESTVGFKGQTDIGYWYIKTSTAGFKDLIFNFGARSSSTGPRDFNTEWSTDGTVWNEFGTIVGTNSTTNKNYSVKIESTALEQFGMVLPAGAANQDKLFIRIIQRSEVSQNGGTIALTGTSNINNIQLYGTKDPALTTPAVTATPDTAGAILDVTPITLSNTDATAQIFYTTDGTAPATTAGGSTKLYTAPFTALSEGGFTGTNPFVVKAVAKSPGLLPSDAVTLSFNQQTISSNANAKTLADGQYVWVKGIGTYLNGNTTLYIQDGMNVGSGIVIYKSGANFSSYVGKEIYVYGKTSSYNGLMEIVPDDAVANVVVRKSNPTLPTPIKIMFSQLADRTYEGMLVSFDTVKLDTIAGTITGTLYNHTVSQAGVTKTLRSNGTASTAGSYVNITKAIANYNSAAPFNGPHLLSTNTADIVAAAAPTVEFLTTSKPTGTAVPLNSKVTLATVTTGATITYTLNGGSPVTTTGNSVDITVDAFQSGKATITATASDGSYTTAAQTFIYTQSKTADVIASPGSGAISTTTPITLSSATPGSTIIYSIYRNSFTSTDGTLVGTADQTYTAPITLDPTFFPVRIAAKATLANYLDSDLSNFAYTAKKAVGGEKNYYGSLHAHTLNSDGQGTLDEAYIYARDQGKFDFFIVTDHSNSFDTASYNVALDPNINNYNAANVAWTNGKKAATDAATPNFVTDYGYEMTWSGGPGHINTFNTTGFVSRNNATLNNKVNDGGLQAYYQMLKGTPGSITQLNHPGATFGNFANFGYFDNAIDNKVSLVEAGNGEGAIGSGGYFRSVDQFILALDKGWHVAPTNNGDNHKKGWGTSNTAATVVYTNDFTLSGIYQALRDRSVWSTENRDLDVTYHLNDGTNTYSMGAILNSPPANANITVTATNKKPGTENSNIASVQLISAGGKIVNKQTYPVGTSNVNYTYSMTAPSAGYYFAIITDNQGFVAVTAPIWLGSSPKVGITSVSNSSVMPVTTEALNLTTDFFNNESAPVTLKSISYTVDGDTAANKTVTLGTSIASFGVASHVFSYTPTTPGTKTVTISAVITVNGDDKTYTTTSTMKVVDINSVLYVGLDAAHGNEYVSGGSYPNSMANMMTLAGTNSVRVVQLNTPSELIAATNNPKYKMIILNAPTRKNVAPWPIPTNYTVAEIAALKAFSENGNTLVFGSIADFGEASNADPTSPKKHMAELQNDVLAAIGSTLRAGDDEVLDEVKNGGQAYRLYPTEFNMANPLLDGVVEGQTYSQYSGSTIYAVDPTTGERTSTLPATVSPLVFGFPTTYSSENDNDNFGYGTTPEHPTFPYVSVLIGTTTYKTDKGISNSQGLYIPKYVNPNSKVATNPEEKLLAASETVTHSNGTTSLVVVAGGSFMSNFEIQVTLENAATLPYVNYNLMDNLYKLVNPIKVTSIADAKNLPDGTDVIIEATTTSEVNTQVAGPTTNKGFFDSIYAQDATGGINLFPVASGILEGQKARFAGTISHYQGEVQLNVTNKKFTVLNSTINKLAPTNLTTAASMLSDNTGLLVRTEGVVSNVIKEPNGIIDQFTIDDGTGPATVFINGYITSGTTLPFITDGARVSVVGLASIGEVFSDSDMHPRIRVRDRSEIANIPLTSIAVTAQPTKTQYKIGESLDLAGLVVKGTYNNGTSAPVAITSSNISGFDSGTAGTKTVTITVGGKTTTFNVTITNVSLISIAVETPPTKTQYKVGESLDLAGLVVTGTYDDESSDTLTITSSNISGFDNGTAGTKTVTVTVGGKTATFDVTILNISLTGITVGTLPTKTQYYIGESLVLTGLVVTGTYDDESSATLTITSSNISGFDSGTAGTNTVTVTVGGKTATFDVTILNISLTSIAVETPPTKTQFNVGESLDLAGLVVTGTYNNGTSAPVEITSSNISGFDSGTAGTKTVTVTFGGKTATFNVTIVSSDGGTVVTPPVVTPPVVTPPVVTPPVEPQLPTIPTALRPVLLDTVKSDSLLTNWSNSLTLPVKSFSDVPATSWSTDVINRATQLGIVSGYTDGSFHPNQRVTRAEFATLLARAFGLSATSSTSFSDTQNSWAKDSINALVSAGVVKGYPDGTFHPDQNISRAEMVSMLSRLTKFVTPKSSLFTDVSTSWYSDAVNAFATAGIVNGVGNGQFEPNGFATRSESVAVIVRMLSNILGQ</sequence>